<dbReference type="AlphaFoldDB" id="A0AAN9KP53"/>
<evidence type="ECO:0000313" key="1">
    <source>
        <dbReference type="EMBL" id="KAK7319389.1"/>
    </source>
</evidence>
<accession>A0AAN9KP53</accession>
<name>A0AAN9KP53_CLITE</name>
<comment type="caution">
    <text evidence="1">The sequence shown here is derived from an EMBL/GenBank/DDBJ whole genome shotgun (WGS) entry which is preliminary data.</text>
</comment>
<reference evidence="1 2" key="1">
    <citation type="submission" date="2024-01" db="EMBL/GenBank/DDBJ databases">
        <title>The genomes of 5 underutilized Papilionoideae crops provide insights into root nodulation and disease resistance.</title>
        <authorList>
            <person name="Yuan L."/>
        </authorList>
    </citation>
    <scope>NUCLEOTIDE SEQUENCE [LARGE SCALE GENOMIC DNA]</scope>
    <source>
        <strain evidence="1">LY-2023</strain>
        <tissue evidence="1">Leaf</tissue>
    </source>
</reference>
<gene>
    <name evidence="1" type="ORF">RJT34_04110</name>
</gene>
<dbReference type="Proteomes" id="UP001359559">
    <property type="component" value="Unassembled WGS sequence"/>
</dbReference>
<dbReference type="EMBL" id="JAYKXN010000001">
    <property type="protein sequence ID" value="KAK7319389.1"/>
    <property type="molecule type" value="Genomic_DNA"/>
</dbReference>
<evidence type="ECO:0000313" key="2">
    <source>
        <dbReference type="Proteomes" id="UP001359559"/>
    </source>
</evidence>
<protein>
    <submittedName>
        <fullName evidence="1">Uncharacterized protein</fullName>
    </submittedName>
</protein>
<keyword evidence="2" id="KW-1185">Reference proteome</keyword>
<sequence length="107" mass="12243">MILTLSISKEKQITLDQHISTDGIESSGIDEDTTELEGIESSGKLYGHSIFWFLTFTVNVERKGRKDDFSQKELDNPSHIRPVIRIGMRAKQSKTKHKLSFTFVLFI</sequence>
<organism evidence="1 2">
    <name type="scientific">Clitoria ternatea</name>
    <name type="common">Butterfly pea</name>
    <dbReference type="NCBI Taxonomy" id="43366"/>
    <lineage>
        <taxon>Eukaryota</taxon>
        <taxon>Viridiplantae</taxon>
        <taxon>Streptophyta</taxon>
        <taxon>Embryophyta</taxon>
        <taxon>Tracheophyta</taxon>
        <taxon>Spermatophyta</taxon>
        <taxon>Magnoliopsida</taxon>
        <taxon>eudicotyledons</taxon>
        <taxon>Gunneridae</taxon>
        <taxon>Pentapetalae</taxon>
        <taxon>rosids</taxon>
        <taxon>fabids</taxon>
        <taxon>Fabales</taxon>
        <taxon>Fabaceae</taxon>
        <taxon>Papilionoideae</taxon>
        <taxon>50 kb inversion clade</taxon>
        <taxon>NPAAA clade</taxon>
        <taxon>indigoferoid/millettioid clade</taxon>
        <taxon>Phaseoleae</taxon>
        <taxon>Clitoria</taxon>
    </lineage>
</organism>
<proteinExistence type="predicted"/>